<dbReference type="EMBL" id="BAABJQ010000029">
    <property type="protein sequence ID" value="GAA5197401.1"/>
    <property type="molecule type" value="Genomic_DNA"/>
</dbReference>
<keyword evidence="2" id="KW-1185">Reference proteome</keyword>
<dbReference type="RefSeq" id="WP_345636787.1">
    <property type="nucleotide sequence ID" value="NZ_BAABJQ010000029.1"/>
</dbReference>
<name>A0ABP9SKD0_9ACTN</name>
<organism evidence="1 2">
    <name type="scientific">Rugosimonospora acidiphila</name>
    <dbReference type="NCBI Taxonomy" id="556531"/>
    <lineage>
        <taxon>Bacteria</taxon>
        <taxon>Bacillati</taxon>
        <taxon>Actinomycetota</taxon>
        <taxon>Actinomycetes</taxon>
        <taxon>Micromonosporales</taxon>
        <taxon>Micromonosporaceae</taxon>
        <taxon>Rugosimonospora</taxon>
    </lineage>
</organism>
<protein>
    <submittedName>
        <fullName evidence="1">Uncharacterized protein</fullName>
    </submittedName>
</protein>
<reference evidence="2" key="1">
    <citation type="journal article" date="2019" name="Int. J. Syst. Evol. Microbiol.">
        <title>The Global Catalogue of Microorganisms (GCM) 10K type strain sequencing project: providing services to taxonomists for standard genome sequencing and annotation.</title>
        <authorList>
            <consortium name="The Broad Institute Genomics Platform"/>
            <consortium name="The Broad Institute Genome Sequencing Center for Infectious Disease"/>
            <person name="Wu L."/>
            <person name="Ma J."/>
        </authorList>
    </citation>
    <scope>NUCLEOTIDE SEQUENCE [LARGE SCALE GENOMIC DNA]</scope>
    <source>
        <strain evidence="2">JCM 18304</strain>
    </source>
</reference>
<evidence type="ECO:0000313" key="2">
    <source>
        <dbReference type="Proteomes" id="UP001501570"/>
    </source>
</evidence>
<evidence type="ECO:0000313" key="1">
    <source>
        <dbReference type="EMBL" id="GAA5197401.1"/>
    </source>
</evidence>
<comment type="caution">
    <text evidence="1">The sequence shown here is derived from an EMBL/GenBank/DDBJ whole genome shotgun (WGS) entry which is preliminary data.</text>
</comment>
<dbReference type="Proteomes" id="UP001501570">
    <property type="component" value="Unassembled WGS sequence"/>
</dbReference>
<proteinExistence type="predicted"/>
<dbReference type="InterPro" id="IPR036388">
    <property type="entry name" value="WH-like_DNA-bd_sf"/>
</dbReference>
<gene>
    <name evidence="1" type="ORF">GCM10023322_68580</name>
</gene>
<dbReference type="SUPFAM" id="SSF46785">
    <property type="entry name" value="Winged helix' DNA-binding domain"/>
    <property type="match status" value="1"/>
</dbReference>
<accession>A0ABP9SKD0</accession>
<dbReference type="InterPro" id="IPR036390">
    <property type="entry name" value="WH_DNA-bd_sf"/>
</dbReference>
<sequence>MSYDQLQEINSLVYYVWDAAALVCFQGRNQPLRYSEVGAALAEWGQRRPSDSDLTRLLNRLHDAGLVSRNGARRRDHIYALTPTGHKQATKIAALIKALQANTLA</sequence>
<dbReference type="Gene3D" id="1.10.10.10">
    <property type="entry name" value="Winged helix-like DNA-binding domain superfamily/Winged helix DNA-binding domain"/>
    <property type="match status" value="1"/>
</dbReference>